<proteinExistence type="predicted"/>
<evidence type="ECO:0000313" key="2">
    <source>
        <dbReference type="Proteomes" id="UP000297245"/>
    </source>
</evidence>
<dbReference type="EMBL" id="ML179457">
    <property type="protein sequence ID" value="THU87284.1"/>
    <property type="molecule type" value="Genomic_DNA"/>
</dbReference>
<dbReference type="OrthoDB" id="2576334at2759"/>
<feature type="non-terminal residue" evidence="1">
    <location>
        <position position="1"/>
    </location>
</feature>
<dbReference type="AlphaFoldDB" id="A0A4S8LEE2"/>
<dbReference type="Proteomes" id="UP000297245">
    <property type="component" value="Unassembled WGS sequence"/>
</dbReference>
<accession>A0A4S8LEE2</accession>
<organism evidence="1 2">
    <name type="scientific">Dendrothele bispora (strain CBS 962.96)</name>
    <dbReference type="NCBI Taxonomy" id="1314807"/>
    <lineage>
        <taxon>Eukaryota</taxon>
        <taxon>Fungi</taxon>
        <taxon>Dikarya</taxon>
        <taxon>Basidiomycota</taxon>
        <taxon>Agaricomycotina</taxon>
        <taxon>Agaricomycetes</taxon>
        <taxon>Agaricomycetidae</taxon>
        <taxon>Agaricales</taxon>
        <taxon>Agaricales incertae sedis</taxon>
        <taxon>Dendrothele</taxon>
    </lineage>
</organism>
<keyword evidence="2" id="KW-1185">Reference proteome</keyword>
<gene>
    <name evidence="1" type="ORF">K435DRAFT_620430</name>
</gene>
<feature type="non-terminal residue" evidence="1">
    <location>
        <position position="69"/>
    </location>
</feature>
<name>A0A4S8LEE2_DENBC</name>
<protein>
    <submittedName>
        <fullName evidence="1">Uncharacterized protein</fullName>
    </submittedName>
</protein>
<evidence type="ECO:0000313" key="1">
    <source>
        <dbReference type="EMBL" id="THU87284.1"/>
    </source>
</evidence>
<sequence>VTFTLQEATAFFLWGAVNHDHEEKSIALTSKNGASRLTTINDTSSVLDFKQVLYWESGLDREDTYTIQI</sequence>
<reference evidence="1 2" key="1">
    <citation type="journal article" date="2019" name="Nat. Ecol. Evol.">
        <title>Megaphylogeny resolves global patterns of mushroom evolution.</title>
        <authorList>
            <person name="Varga T."/>
            <person name="Krizsan K."/>
            <person name="Foldi C."/>
            <person name="Dima B."/>
            <person name="Sanchez-Garcia M."/>
            <person name="Sanchez-Ramirez S."/>
            <person name="Szollosi G.J."/>
            <person name="Szarkandi J.G."/>
            <person name="Papp V."/>
            <person name="Albert L."/>
            <person name="Andreopoulos W."/>
            <person name="Angelini C."/>
            <person name="Antonin V."/>
            <person name="Barry K.W."/>
            <person name="Bougher N.L."/>
            <person name="Buchanan P."/>
            <person name="Buyck B."/>
            <person name="Bense V."/>
            <person name="Catcheside P."/>
            <person name="Chovatia M."/>
            <person name="Cooper J."/>
            <person name="Damon W."/>
            <person name="Desjardin D."/>
            <person name="Finy P."/>
            <person name="Geml J."/>
            <person name="Haridas S."/>
            <person name="Hughes K."/>
            <person name="Justo A."/>
            <person name="Karasinski D."/>
            <person name="Kautmanova I."/>
            <person name="Kiss B."/>
            <person name="Kocsube S."/>
            <person name="Kotiranta H."/>
            <person name="LaButti K.M."/>
            <person name="Lechner B.E."/>
            <person name="Liimatainen K."/>
            <person name="Lipzen A."/>
            <person name="Lukacs Z."/>
            <person name="Mihaltcheva S."/>
            <person name="Morgado L.N."/>
            <person name="Niskanen T."/>
            <person name="Noordeloos M.E."/>
            <person name="Ohm R.A."/>
            <person name="Ortiz-Santana B."/>
            <person name="Ovrebo C."/>
            <person name="Racz N."/>
            <person name="Riley R."/>
            <person name="Savchenko A."/>
            <person name="Shiryaev A."/>
            <person name="Soop K."/>
            <person name="Spirin V."/>
            <person name="Szebenyi C."/>
            <person name="Tomsovsky M."/>
            <person name="Tulloss R.E."/>
            <person name="Uehling J."/>
            <person name="Grigoriev I.V."/>
            <person name="Vagvolgyi C."/>
            <person name="Papp T."/>
            <person name="Martin F.M."/>
            <person name="Miettinen O."/>
            <person name="Hibbett D.S."/>
            <person name="Nagy L.G."/>
        </authorList>
    </citation>
    <scope>NUCLEOTIDE SEQUENCE [LARGE SCALE GENOMIC DNA]</scope>
    <source>
        <strain evidence="1 2">CBS 962.96</strain>
    </source>
</reference>